<dbReference type="OrthoDB" id="9784036at2"/>
<evidence type="ECO:0000313" key="5">
    <source>
        <dbReference type="Proteomes" id="UP000285908"/>
    </source>
</evidence>
<reference evidence="4 5" key="1">
    <citation type="submission" date="2018-11" db="EMBL/GenBank/DDBJ databases">
        <title>Mesobaculum littorinae gen. nov., sp. nov., isolated from Littorina scabra that represents a novel genus of the order Rhodobacteraceae.</title>
        <authorList>
            <person name="Li F."/>
        </authorList>
    </citation>
    <scope>NUCLEOTIDE SEQUENCE [LARGE SCALE GENOMIC DNA]</scope>
    <source>
        <strain evidence="4 5">M0103</strain>
    </source>
</reference>
<dbReference type="PANTHER" id="PTHR40841">
    <property type="entry name" value="SIDEROPHORE TRIACETYLFUSARININE C ESTERASE"/>
    <property type="match status" value="1"/>
</dbReference>
<dbReference type="InterPro" id="IPR000801">
    <property type="entry name" value="Esterase-like"/>
</dbReference>
<dbReference type="GO" id="GO:0016788">
    <property type="term" value="F:hydrolase activity, acting on ester bonds"/>
    <property type="evidence" value="ECO:0007669"/>
    <property type="project" value="TreeGrafter"/>
</dbReference>
<dbReference type="AlphaFoldDB" id="A0A438ACU2"/>
<feature type="signal peptide" evidence="3">
    <location>
        <begin position="1"/>
        <end position="19"/>
    </location>
</feature>
<keyword evidence="5" id="KW-1185">Reference proteome</keyword>
<evidence type="ECO:0000256" key="2">
    <source>
        <dbReference type="ARBA" id="ARBA00022801"/>
    </source>
</evidence>
<dbReference type="RefSeq" id="WP_127908095.1">
    <property type="nucleotide sequence ID" value="NZ_RQXX01000015.1"/>
</dbReference>
<comment type="caution">
    <text evidence="4">The sequence shown here is derived from an EMBL/GenBank/DDBJ whole genome shotgun (WGS) entry which is preliminary data.</text>
</comment>
<dbReference type="EMBL" id="RQXX01000015">
    <property type="protein sequence ID" value="RVV96505.1"/>
    <property type="molecule type" value="Genomic_DNA"/>
</dbReference>
<proteinExistence type="inferred from homology"/>
<keyword evidence="3" id="KW-0732">Signal</keyword>
<dbReference type="Pfam" id="PF00756">
    <property type="entry name" value="Esterase"/>
    <property type="match status" value="1"/>
</dbReference>
<dbReference type="SUPFAM" id="SSF53474">
    <property type="entry name" value="alpha/beta-Hydrolases"/>
    <property type="match status" value="1"/>
</dbReference>
<evidence type="ECO:0000256" key="1">
    <source>
        <dbReference type="ARBA" id="ARBA00005622"/>
    </source>
</evidence>
<organism evidence="4 5">
    <name type="scientific">Mesobaculum littorinae</name>
    <dbReference type="NCBI Taxonomy" id="2486419"/>
    <lineage>
        <taxon>Bacteria</taxon>
        <taxon>Pseudomonadati</taxon>
        <taxon>Pseudomonadota</taxon>
        <taxon>Alphaproteobacteria</taxon>
        <taxon>Rhodobacterales</taxon>
        <taxon>Roseobacteraceae</taxon>
        <taxon>Mesobaculum</taxon>
    </lineage>
</organism>
<evidence type="ECO:0000256" key="3">
    <source>
        <dbReference type="SAM" id="SignalP"/>
    </source>
</evidence>
<dbReference type="InterPro" id="IPR052558">
    <property type="entry name" value="Siderophore_Hydrolase_D"/>
</dbReference>
<dbReference type="InterPro" id="IPR029058">
    <property type="entry name" value="AB_hydrolase_fold"/>
</dbReference>
<dbReference type="Gene3D" id="3.40.50.1820">
    <property type="entry name" value="alpha/beta hydrolase"/>
    <property type="match status" value="1"/>
</dbReference>
<dbReference type="PANTHER" id="PTHR40841:SF2">
    <property type="entry name" value="SIDEROPHORE-DEGRADING ESTERASE (EUROFUNG)"/>
    <property type="match status" value="1"/>
</dbReference>
<evidence type="ECO:0000313" key="4">
    <source>
        <dbReference type="EMBL" id="RVV96505.1"/>
    </source>
</evidence>
<sequence length="346" mass="37482">MIKIIDRGAALSLGGSVLAAAAAASVRPTAATDSEPVSAGSFGTGGTRGLVEAAPSFAELFPLTRYFEVDSEIAGARYSASVTVPMQYEADETQRYPVVYQIDGNLYFAATAPFHMPGQFDVMSPLRPFIMVSIGYSREESHAWDWLRVRDLVPPGEVVPDLFHQTLDGNVAVGLVSEDDAQRYRTLLANPAADKFLGFLEQELHPLLTANYRIDESDIGIWGFSYGGLFTSYVMLEGSDLFKRVCAGSPGIMGESQIFKLYDDAFASGRDFSGRQLHVTIGAREAADPGVYQWLTARGTGELLAQTSLQPLPGLQVSSEIIPLETHLTGGVPAWFSFLRACYGRS</sequence>
<dbReference type="Proteomes" id="UP000285908">
    <property type="component" value="Unassembled WGS sequence"/>
</dbReference>
<protein>
    <submittedName>
        <fullName evidence="4">Alpha/beta hydrolase</fullName>
    </submittedName>
</protein>
<name>A0A438ACU2_9RHOB</name>
<accession>A0A438ACU2</accession>
<gene>
    <name evidence="4" type="ORF">EKE94_18390</name>
</gene>
<keyword evidence="2 4" id="KW-0378">Hydrolase</keyword>
<comment type="similarity">
    <text evidence="1">Belongs to the esterase D family.</text>
</comment>
<feature type="chain" id="PRO_5019526557" evidence="3">
    <location>
        <begin position="20"/>
        <end position="346"/>
    </location>
</feature>